<accession>A0ABS4WHH9</accession>
<keyword evidence="4" id="KW-1185">Reference proteome</keyword>
<dbReference type="InterPro" id="IPR011600">
    <property type="entry name" value="Pept_C14_caspase"/>
</dbReference>
<comment type="caution">
    <text evidence="3">The sequence shown here is derived from an EMBL/GenBank/DDBJ whole genome shotgun (WGS) entry which is preliminary data.</text>
</comment>
<dbReference type="Gene3D" id="3.40.50.1460">
    <property type="match status" value="1"/>
</dbReference>
<feature type="domain" description="Peptidase C14 caspase" evidence="2">
    <location>
        <begin position="411"/>
        <end position="672"/>
    </location>
</feature>
<sequence>MVLLISPSHDPFDMGDPTRDLPAGIDMSALKPHLVNLSDGRFSSGGQLRTSPEDIQAIFSKHLPEFVAANGGRDVPLLFWAHGGLVNETAGITGAARQIPWWKANGVYPIFFIWETGLFDAIGSLLGAPVRDVLRGVPTERGFLQDAWNKAFELLARPLGPKIWGQMKLSAAQAVSQDGGALYVARALADYIGGNPQALRLHAAGHSAGSIFLSHFLSAYSDLEPEAGFDTLNLLAPAITVADFKARLAPLLGSANGVEHLAMFSMKRDLEEADNVIGVYQRSLLCLIRASLEVQPDTPILGLAESVAADSQLTDLFASARAEAIWSTTADGPKSARSSATSHRSFDEDPDTMTSVLCRVLGREDVISYRSVRPSTEPEPEPAAEPQPAPAPAPAVQHVASTPLRVGAGDKYALCVGINDFLNLPRGSWLNGCVNDANDFAAVLGEGFGFADDQIEVLTDAAATKEAVMGRLGEAMDRAASDGLKHLVFTFSSHGTQIPDSSGDESDQADEAFATYDLNQAGDQWDPATLISDDELHALISRAGSGMLVEVVLDTCHSGDGLKALDLLPGRRPRFLPPPTPIGLDLTATADPRAFRDLVSRSGRGARPVLLAGCRSDQTSADAVFDGRYNGAFTYYLLEELRTDPTRSRRSILAAVTKSLAKGRFDQRAQLEGPAAAKSTPWGSAFAGAAG</sequence>
<dbReference type="RefSeq" id="WP_245348170.1">
    <property type="nucleotide sequence ID" value="NZ_BAAAMI010000007.1"/>
</dbReference>
<dbReference type="SUPFAM" id="SSF53474">
    <property type="entry name" value="alpha/beta-Hydrolases"/>
    <property type="match status" value="1"/>
</dbReference>
<dbReference type="PANTHER" id="PTHR48104">
    <property type="entry name" value="METACASPASE-4"/>
    <property type="match status" value="1"/>
</dbReference>
<protein>
    <recommendedName>
        <fullName evidence="2">Peptidase C14 caspase domain-containing protein</fullName>
    </recommendedName>
</protein>
<organism evidence="3 4">
    <name type="scientific">Paeniglutamicibacter psychrophenolicus</name>
    <dbReference type="NCBI Taxonomy" id="257454"/>
    <lineage>
        <taxon>Bacteria</taxon>
        <taxon>Bacillati</taxon>
        <taxon>Actinomycetota</taxon>
        <taxon>Actinomycetes</taxon>
        <taxon>Micrococcales</taxon>
        <taxon>Micrococcaceae</taxon>
        <taxon>Paeniglutamicibacter</taxon>
    </lineage>
</organism>
<gene>
    <name evidence="3" type="ORF">JOF46_003373</name>
</gene>
<dbReference type="InterPro" id="IPR029058">
    <property type="entry name" value="AB_hydrolase_fold"/>
</dbReference>
<reference evidence="3 4" key="1">
    <citation type="submission" date="2021-03" db="EMBL/GenBank/DDBJ databases">
        <title>Sequencing the genomes of 1000 actinobacteria strains.</title>
        <authorList>
            <person name="Klenk H.-P."/>
        </authorList>
    </citation>
    <scope>NUCLEOTIDE SEQUENCE [LARGE SCALE GENOMIC DNA]</scope>
    <source>
        <strain evidence="3 4">DSM 15454</strain>
    </source>
</reference>
<dbReference type="EMBL" id="JAGIOE010000001">
    <property type="protein sequence ID" value="MBP2375461.1"/>
    <property type="molecule type" value="Genomic_DNA"/>
</dbReference>
<evidence type="ECO:0000313" key="4">
    <source>
        <dbReference type="Proteomes" id="UP000766570"/>
    </source>
</evidence>
<feature type="compositionally biased region" description="Pro residues" evidence="1">
    <location>
        <begin position="381"/>
        <end position="393"/>
    </location>
</feature>
<evidence type="ECO:0000313" key="3">
    <source>
        <dbReference type="EMBL" id="MBP2375461.1"/>
    </source>
</evidence>
<feature type="region of interest" description="Disordered" evidence="1">
    <location>
        <begin position="328"/>
        <end position="350"/>
    </location>
</feature>
<dbReference type="PANTHER" id="PTHR48104:SF30">
    <property type="entry name" value="METACASPASE-1"/>
    <property type="match status" value="1"/>
</dbReference>
<dbReference type="InterPro" id="IPR050452">
    <property type="entry name" value="Metacaspase"/>
</dbReference>
<feature type="region of interest" description="Disordered" evidence="1">
    <location>
        <begin position="369"/>
        <end position="397"/>
    </location>
</feature>
<evidence type="ECO:0000256" key="1">
    <source>
        <dbReference type="SAM" id="MobiDB-lite"/>
    </source>
</evidence>
<feature type="region of interest" description="Disordered" evidence="1">
    <location>
        <begin position="672"/>
        <end position="691"/>
    </location>
</feature>
<proteinExistence type="predicted"/>
<evidence type="ECO:0000259" key="2">
    <source>
        <dbReference type="Pfam" id="PF00656"/>
    </source>
</evidence>
<name>A0ABS4WHH9_9MICC</name>
<feature type="compositionally biased region" description="Polar residues" evidence="1">
    <location>
        <begin position="328"/>
        <end position="343"/>
    </location>
</feature>
<dbReference type="Pfam" id="PF00656">
    <property type="entry name" value="Peptidase_C14"/>
    <property type="match status" value="1"/>
</dbReference>
<dbReference type="Proteomes" id="UP000766570">
    <property type="component" value="Unassembled WGS sequence"/>
</dbReference>